<protein>
    <submittedName>
        <fullName evidence="2">DUF3617 family protein</fullName>
    </submittedName>
</protein>
<dbReference type="Pfam" id="PF12276">
    <property type="entry name" value="DUF3617"/>
    <property type="match status" value="1"/>
</dbReference>
<comment type="caution">
    <text evidence="2">The sequence shown here is derived from an EMBL/GenBank/DDBJ whole genome shotgun (WGS) entry which is preliminary data.</text>
</comment>
<feature type="signal peptide" evidence="1">
    <location>
        <begin position="1"/>
        <end position="28"/>
    </location>
</feature>
<name>A0ABV2CZN1_9SPHN</name>
<keyword evidence="1" id="KW-0732">Signal</keyword>
<sequence length="137" mass="15497">MKFRFLLTCTGIAASMMVAGSAAMVAQAQSLTLLNRFQAGQWEMRSRGEPVELQRICVRDARRFIQMRHPGQNCTHTVIEDKMDEVTVQYTCRGSGYGRTHIRRESDGLWQIDSQGIAKGLPFTFDAEVRRLGDCSH</sequence>
<dbReference type="InterPro" id="IPR022061">
    <property type="entry name" value="DUF3617"/>
</dbReference>
<reference evidence="2 3" key="1">
    <citation type="submission" date="2024-07" db="EMBL/GenBank/DDBJ databases">
        <title>Novosphingobium kalidii RD2P27.</title>
        <authorList>
            <person name="Sun J.-Q."/>
        </authorList>
    </citation>
    <scope>NUCLEOTIDE SEQUENCE [LARGE SCALE GENOMIC DNA]</scope>
    <source>
        <strain evidence="2 3">RD2P27</strain>
    </source>
</reference>
<organism evidence="2 3">
    <name type="scientific">Novosphingobium kalidii</name>
    <dbReference type="NCBI Taxonomy" id="3230299"/>
    <lineage>
        <taxon>Bacteria</taxon>
        <taxon>Pseudomonadati</taxon>
        <taxon>Pseudomonadota</taxon>
        <taxon>Alphaproteobacteria</taxon>
        <taxon>Sphingomonadales</taxon>
        <taxon>Sphingomonadaceae</taxon>
        <taxon>Novosphingobium</taxon>
    </lineage>
</organism>
<feature type="chain" id="PRO_5045807372" evidence="1">
    <location>
        <begin position="29"/>
        <end position="137"/>
    </location>
</feature>
<evidence type="ECO:0000313" key="2">
    <source>
        <dbReference type="EMBL" id="MET1755071.1"/>
    </source>
</evidence>
<gene>
    <name evidence="2" type="ORF">ABVV53_06330</name>
</gene>
<keyword evidence="3" id="KW-1185">Reference proteome</keyword>
<dbReference type="Proteomes" id="UP001548713">
    <property type="component" value="Unassembled WGS sequence"/>
</dbReference>
<accession>A0ABV2CZN1</accession>
<dbReference type="RefSeq" id="WP_353983550.1">
    <property type="nucleotide sequence ID" value="NZ_JBEWLY010000012.1"/>
</dbReference>
<proteinExistence type="predicted"/>
<evidence type="ECO:0000256" key="1">
    <source>
        <dbReference type="SAM" id="SignalP"/>
    </source>
</evidence>
<evidence type="ECO:0000313" key="3">
    <source>
        <dbReference type="Proteomes" id="UP001548713"/>
    </source>
</evidence>
<dbReference type="EMBL" id="JBEWLY010000012">
    <property type="protein sequence ID" value="MET1755071.1"/>
    <property type="molecule type" value="Genomic_DNA"/>
</dbReference>